<dbReference type="Gene3D" id="3.30.420.40">
    <property type="match status" value="1"/>
</dbReference>
<dbReference type="Proteomes" id="UP000220102">
    <property type="component" value="Unassembled WGS sequence"/>
</dbReference>
<name>A0A2A8CY12_9BACT</name>
<dbReference type="Gene3D" id="3.30.420.150">
    <property type="entry name" value="Exopolyphosphatase. Domain 2"/>
    <property type="match status" value="1"/>
</dbReference>
<protein>
    <submittedName>
        <fullName evidence="2">Exopolyphosphatase</fullName>
    </submittedName>
</protein>
<dbReference type="EMBL" id="PDEQ01000004">
    <property type="protein sequence ID" value="PEN13602.1"/>
    <property type="molecule type" value="Genomic_DNA"/>
</dbReference>
<dbReference type="InterPro" id="IPR043129">
    <property type="entry name" value="ATPase_NBD"/>
</dbReference>
<dbReference type="PANTHER" id="PTHR30005">
    <property type="entry name" value="EXOPOLYPHOSPHATASE"/>
    <property type="match status" value="1"/>
</dbReference>
<accession>A0A2A8CY12</accession>
<dbReference type="SUPFAM" id="SSF53067">
    <property type="entry name" value="Actin-like ATPase domain"/>
    <property type="match status" value="2"/>
</dbReference>
<dbReference type="Pfam" id="PF02541">
    <property type="entry name" value="Ppx-GppA"/>
    <property type="match status" value="1"/>
</dbReference>
<dbReference type="InterPro" id="IPR003695">
    <property type="entry name" value="Ppx_GppA_N"/>
</dbReference>
<keyword evidence="3" id="KW-1185">Reference proteome</keyword>
<dbReference type="OrthoDB" id="9814545at2"/>
<dbReference type="InterPro" id="IPR050273">
    <property type="entry name" value="GppA/Ppx_hydrolase"/>
</dbReference>
<dbReference type="AlphaFoldDB" id="A0A2A8CY12"/>
<comment type="caution">
    <text evidence="2">The sequence shown here is derived from an EMBL/GenBank/DDBJ whole genome shotgun (WGS) entry which is preliminary data.</text>
</comment>
<gene>
    <name evidence="2" type="ORF">CRI94_09855</name>
</gene>
<feature type="domain" description="Ppx/GppA phosphatase N-terminal" evidence="1">
    <location>
        <begin position="17"/>
        <end position="317"/>
    </location>
</feature>
<dbReference type="RefSeq" id="WP_098075525.1">
    <property type="nucleotide sequence ID" value="NZ_PDEQ01000004.1"/>
</dbReference>
<sequence>MRIAAIDVGTNTAQLLIADVTGKRIERLHVAERFVRLGEGVDATGRISKAALRRLGDVLRDHRSVAEAHEVDQFVVCATSASRDATNRDEVIRFVRDETGLPYEILSGEEEATWSFAAATAPFRDVHAGCLVVDVGGGSTELVAGTNPSGHTPNAERSISARVSLNIGCIRLTERCFTSQPPAPNDISFARNAIDSALEHATLIASSRNDGALTVIGTAGTASALALVDTGPDSTIDPLNGSPHTLTSERVRHWREDVLRRSPEEVLALHPKAMEHRATVFPVGVMILDAVLEQTGASVLHVSPYELRHGLILRHLASA</sequence>
<proteinExistence type="predicted"/>
<dbReference type="CDD" id="cd24054">
    <property type="entry name" value="ASKHA_NBD_AaPPX-GppA_MtPPX2-like"/>
    <property type="match status" value="1"/>
</dbReference>
<dbReference type="GO" id="GO:0016462">
    <property type="term" value="F:pyrophosphatase activity"/>
    <property type="evidence" value="ECO:0007669"/>
    <property type="project" value="TreeGrafter"/>
</dbReference>
<reference evidence="2 3" key="1">
    <citation type="submission" date="2017-10" db="EMBL/GenBank/DDBJ databases">
        <title>Draft genome of Longibacter Salinarum.</title>
        <authorList>
            <person name="Goh K.M."/>
            <person name="Shamsir M.S."/>
            <person name="Lim S.W."/>
        </authorList>
    </citation>
    <scope>NUCLEOTIDE SEQUENCE [LARGE SCALE GENOMIC DNA]</scope>
    <source>
        <strain evidence="2 3">KCTC 52045</strain>
    </source>
</reference>
<organism evidence="2 3">
    <name type="scientific">Longibacter salinarum</name>
    <dbReference type="NCBI Taxonomy" id="1850348"/>
    <lineage>
        <taxon>Bacteria</taxon>
        <taxon>Pseudomonadati</taxon>
        <taxon>Rhodothermota</taxon>
        <taxon>Rhodothermia</taxon>
        <taxon>Rhodothermales</taxon>
        <taxon>Salisaetaceae</taxon>
        <taxon>Longibacter</taxon>
    </lineage>
</organism>
<evidence type="ECO:0000259" key="1">
    <source>
        <dbReference type="Pfam" id="PF02541"/>
    </source>
</evidence>
<evidence type="ECO:0000313" key="3">
    <source>
        <dbReference type="Proteomes" id="UP000220102"/>
    </source>
</evidence>
<evidence type="ECO:0000313" key="2">
    <source>
        <dbReference type="EMBL" id="PEN13602.1"/>
    </source>
</evidence>
<dbReference type="PANTHER" id="PTHR30005:SF0">
    <property type="entry name" value="RETROGRADE REGULATION PROTEIN 2"/>
    <property type="match status" value="1"/>
</dbReference>